<dbReference type="STRING" id="270351.Maq22A_c04715"/>
<dbReference type="PATRIC" id="fig|270351.10.peg.912"/>
<reference evidence="1 2" key="1">
    <citation type="journal article" date="2015" name="Genome Announc.">
        <title>Complete Genome Sequence of Methylobacterium aquaticum Strain 22A, Isolated from Racomitrium japonicum Moss.</title>
        <authorList>
            <person name="Tani A."/>
            <person name="Ogura Y."/>
            <person name="Hayashi T."/>
            <person name="Kimbara K."/>
        </authorList>
    </citation>
    <scope>NUCLEOTIDE SEQUENCE [LARGE SCALE GENOMIC DNA]</scope>
    <source>
        <strain evidence="1 2">MA-22A</strain>
    </source>
</reference>
<organism evidence="1 2">
    <name type="scientific">Methylobacterium aquaticum</name>
    <dbReference type="NCBI Taxonomy" id="270351"/>
    <lineage>
        <taxon>Bacteria</taxon>
        <taxon>Pseudomonadati</taxon>
        <taxon>Pseudomonadota</taxon>
        <taxon>Alphaproteobacteria</taxon>
        <taxon>Hyphomicrobiales</taxon>
        <taxon>Methylobacteriaceae</taxon>
        <taxon>Methylobacterium</taxon>
    </lineage>
</organism>
<evidence type="ECO:0000313" key="1">
    <source>
        <dbReference type="EMBL" id="BAQ44353.1"/>
    </source>
</evidence>
<name>A0A0C6F7P6_9HYPH</name>
<reference evidence="2" key="2">
    <citation type="submission" date="2015-01" db="EMBL/GenBank/DDBJ databases">
        <title>Complete genome sequence of Methylobacterium aquaticum strain 22A.</title>
        <authorList>
            <person name="Tani A."/>
            <person name="Ogura Y."/>
            <person name="Hayashi T."/>
        </authorList>
    </citation>
    <scope>NUCLEOTIDE SEQUENCE [LARGE SCALE GENOMIC DNA]</scope>
    <source>
        <strain evidence="2">MA-22A</strain>
    </source>
</reference>
<proteinExistence type="predicted"/>
<dbReference type="KEGG" id="maqu:Maq22A_c04715"/>
<dbReference type="AlphaFoldDB" id="A0A0C6F7P6"/>
<evidence type="ECO:0000313" key="2">
    <source>
        <dbReference type="Proteomes" id="UP000061432"/>
    </source>
</evidence>
<accession>A0A0C6F7P6</accession>
<protein>
    <submittedName>
        <fullName evidence="1">Uncharacterized protein</fullName>
    </submittedName>
</protein>
<dbReference type="EMBL" id="AP014704">
    <property type="protein sequence ID" value="BAQ44353.1"/>
    <property type="molecule type" value="Genomic_DNA"/>
</dbReference>
<gene>
    <name evidence="1" type="ORF">Maq22A_c04715</name>
</gene>
<dbReference type="Proteomes" id="UP000061432">
    <property type="component" value="Chromosome"/>
</dbReference>
<sequence>MTWAILHGGRPVFVGSYSAALDAAEEMQVLTQCWVNGGLDEFTRFVRRDFTMAPADMLPRRR</sequence>
<dbReference type="RefSeq" id="WP_060845881.1">
    <property type="nucleotide sequence ID" value="NZ_AP014704.1"/>
</dbReference>